<protein>
    <submittedName>
        <fullName evidence="2">Uncharacterized protein</fullName>
    </submittedName>
</protein>
<feature type="region of interest" description="Disordered" evidence="1">
    <location>
        <begin position="18"/>
        <end position="39"/>
    </location>
</feature>
<dbReference type="Proteomes" id="UP000000863">
    <property type="component" value="Segment"/>
</dbReference>
<gene>
    <name evidence="2" type="ORF">EhV385</name>
</gene>
<sequence length="178" mass="19331">MKLPGSLIKKRATAVEKYNKTHKLPTDTRKSVSVPTPSPIHSPVAMSAAPAEIKYIDSTVESMSKITPVVNMMMSKLEQLEKKHSPEPVRVTNTSPIVDAVVPVDVPAVVPAAVPAVVPEPPIPELTEADLQKKSKPELMGMCSTNKVYVKLPATRKVLIAAILNQQKLNSNHKDTEN</sequence>
<feature type="compositionally biased region" description="Basic and acidic residues" evidence="1">
    <location>
        <begin position="18"/>
        <end position="30"/>
    </location>
</feature>
<keyword evidence="3" id="KW-1185">Reference proteome</keyword>
<proteinExistence type="predicted"/>
<evidence type="ECO:0000256" key="1">
    <source>
        <dbReference type="SAM" id="MobiDB-lite"/>
    </source>
</evidence>
<organismHost>
    <name type="scientific">Emiliania huxleyi</name>
    <name type="common">Coccolithophore</name>
    <name type="synonym">Pontosphaera huxleyi</name>
    <dbReference type="NCBI Taxonomy" id="2903"/>
</organismHost>
<accession>Q4A294</accession>
<dbReference type="KEGG" id="vg:3654719"/>
<reference evidence="2 3" key="1">
    <citation type="journal article" date="2005" name="Science">
        <title>Complete genome sequence and lytic phase transcription profile of a Coccolithovirus.</title>
        <authorList>
            <person name="Wilson W.H."/>
            <person name="Schroeder D.C."/>
            <person name="Allen M.J."/>
            <person name="Holden M.T.G."/>
            <person name="Parkhill J."/>
            <person name="Barrell B.G."/>
            <person name="Churcher C."/>
            <person name="Hamlin N."/>
            <person name="Mungall K."/>
            <person name="Norbertczak H."/>
            <person name="Quail M.A."/>
            <person name="Price C."/>
            <person name="Rabbinowitsch E."/>
            <person name="Walker D."/>
            <person name="Craigon M."/>
            <person name="Roy D."/>
            <person name="Ghazal P."/>
        </authorList>
    </citation>
    <scope>NUCLEOTIDE SEQUENCE [LARGE SCALE GENOMIC DNA]</scope>
    <source>
        <strain evidence="3">Isolate United Kingdom/English Channel/1999</strain>
    </source>
</reference>
<dbReference type="EMBL" id="AJ890364">
    <property type="protein sequence ID" value="CAI65812.1"/>
    <property type="molecule type" value="Genomic_DNA"/>
</dbReference>
<organism evidence="2 3">
    <name type="scientific">Emiliania huxleyi virus 86 (isolate United Kingdom/English Channel/1999)</name>
    <name type="common">EhV-86</name>
    <dbReference type="NCBI Taxonomy" id="654925"/>
    <lineage>
        <taxon>Viruses</taxon>
        <taxon>Varidnaviria</taxon>
        <taxon>Bamfordvirae</taxon>
        <taxon>Nucleocytoviricota</taxon>
        <taxon>Megaviricetes</taxon>
        <taxon>Algavirales</taxon>
        <taxon>Phycodnaviridae</taxon>
        <taxon>Coccolithovirus</taxon>
        <taxon>Coccolithovirus huxleyi</taxon>
        <taxon>Emiliania huxleyi virus 86</taxon>
    </lineage>
</organism>
<dbReference type="GeneID" id="3654719"/>
<name>Q4A294_EHV8U</name>
<evidence type="ECO:0000313" key="3">
    <source>
        <dbReference type="Proteomes" id="UP000000863"/>
    </source>
</evidence>
<evidence type="ECO:0000313" key="2">
    <source>
        <dbReference type="EMBL" id="CAI65812.1"/>
    </source>
</evidence>
<dbReference type="RefSeq" id="YP_294143.1">
    <property type="nucleotide sequence ID" value="NC_007346.1"/>
</dbReference>